<name>A0A0E3QLN0_METBA</name>
<dbReference type="EMBL" id="CP009526">
    <property type="protein sequence ID" value="AKB50874.1"/>
    <property type="molecule type" value="Genomic_DNA"/>
</dbReference>
<dbReference type="HOGENOM" id="CLU_1399739_0_0_2"/>
<dbReference type="Proteomes" id="UP000033038">
    <property type="component" value="Chromosome"/>
</dbReference>
<dbReference type="KEGG" id="mbw:MSBRW_1621"/>
<accession>A0A0E3QLN0</accession>
<reference evidence="1 2" key="1">
    <citation type="submission" date="2014-07" db="EMBL/GenBank/DDBJ databases">
        <title>Methanogenic archaea and the global carbon cycle.</title>
        <authorList>
            <person name="Henriksen J.R."/>
            <person name="Luke J."/>
            <person name="Reinhart S."/>
            <person name="Benedict M.N."/>
            <person name="Youngblut N.D."/>
            <person name="Metcalf M.E."/>
            <person name="Whitaker R.J."/>
            <person name="Metcalf W.W."/>
        </authorList>
    </citation>
    <scope>NUCLEOTIDE SEQUENCE [LARGE SCALE GENOMIC DNA]</scope>
    <source>
        <strain evidence="1 2">Wiesmoor</strain>
    </source>
</reference>
<organism evidence="1 2">
    <name type="scientific">Methanosarcina barkeri str. Wiesmoor</name>
    <dbReference type="NCBI Taxonomy" id="1434109"/>
    <lineage>
        <taxon>Archaea</taxon>
        <taxon>Methanobacteriati</taxon>
        <taxon>Methanobacteriota</taxon>
        <taxon>Stenosarchaea group</taxon>
        <taxon>Methanomicrobia</taxon>
        <taxon>Methanosarcinales</taxon>
        <taxon>Methanosarcinaceae</taxon>
        <taxon>Methanosarcina</taxon>
    </lineage>
</organism>
<gene>
    <name evidence="1" type="ORF">MSBRW_1621</name>
</gene>
<protein>
    <submittedName>
        <fullName evidence="1">Uncharacterized protein</fullName>
    </submittedName>
</protein>
<dbReference type="PATRIC" id="fig|1434109.4.peg.2035"/>
<evidence type="ECO:0000313" key="2">
    <source>
        <dbReference type="Proteomes" id="UP000033038"/>
    </source>
</evidence>
<evidence type="ECO:0000313" key="1">
    <source>
        <dbReference type="EMBL" id="AKB50874.1"/>
    </source>
</evidence>
<sequence>MIRFNSATTFRLWKRTNPAVVRLSPTKLQFCHNLSVMETRSFDYSRTFKIWLQFCHNLSVMETRPFYFIRIPPILLQFCHNLSVMETQYKPESKGAQAYASILPQPFGYGNRGRRYQPGFWQLGFNSATTFRLWKLRFLKQALYRSIIASILPQPFGYGNWNGCCWCTRLGRLQFCHNLSVMETPFCDTKEVSK</sequence>
<dbReference type="AlphaFoldDB" id="A0A0E3QLN0"/>
<proteinExistence type="predicted"/>